<dbReference type="Pfam" id="PF05172">
    <property type="entry name" value="RRM_Nup35"/>
    <property type="match status" value="1"/>
</dbReference>
<organism evidence="14 15">
    <name type="scientific">Dibothriocephalus latus</name>
    <name type="common">Fish tapeworm</name>
    <name type="synonym">Diphyllobothrium latum</name>
    <dbReference type="NCBI Taxonomy" id="60516"/>
    <lineage>
        <taxon>Eukaryota</taxon>
        <taxon>Metazoa</taxon>
        <taxon>Spiralia</taxon>
        <taxon>Lophotrochozoa</taxon>
        <taxon>Platyhelminthes</taxon>
        <taxon>Cestoda</taxon>
        <taxon>Eucestoda</taxon>
        <taxon>Diphyllobothriidea</taxon>
        <taxon>Diphyllobothriidae</taxon>
        <taxon>Dibothriocephalus</taxon>
    </lineage>
</organism>
<dbReference type="InterPro" id="IPR012677">
    <property type="entry name" value="Nucleotide-bd_a/b_plait_sf"/>
</dbReference>
<evidence type="ECO:0000256" key="7">
    <source>
        <dbReference type="ARBA" id="ARBA00023010"/>
    </source>
</evidence>
<dbReference type="GO" id="GO:0003676">
    <property type="term" value="F:nucleic acid binding"/>
    <property type="evidence" value="ECO:0007669"/>
    <property type="project" value="InterPro"/>
</dbReference>
<keyword evidence="6" id="KW-0653">Protein transport</keyword>
<evidence type="ECO:0000256" key="6">
    <source>
        <dbReference type="ARBA" id="ARBA00022927"/>
    </source>
</evidence>
<dbReference type="InterPro" id="IPR007846">
    <property type="entry name" value="RRM_NUP35_dom"/>
</dbReference>
<dbReference type="Proteomes" id="UP000281553">
    <property type="component" value="Unassembled WGS sequence"/>
</dbReference>
<dbReference type="GO" id="GO:0006607">
    <property type="term" value="P:NLS-bearing protein import into nucleus"/>
    <property type="evidence" value="ECO:0007669"/>
    <property type="project" value="TreeGrafter"/>
</dbReference>
<evidence type="ECO:0000256" key="9">
    <source>
        <dbReference type="ARBA" id="ARBA00023242"/>
    </source>
</evidence>
<evidence type="ECO:0000256" key="8">
    <source>
        <dbReference type="ARBA" id="ARBA00023132"/>
    </source>
</evidence>
<dbReference type="InterPro" id="IPR035979">
    <property type="entry name" value="RBD_domain_sf"/>
</dbReference>
<dbReference type="OrthoDB" id="3365060at2759"/>
<evidence type="ECO:0000259" key="13">
    <source>
        <dbReference type="PROSITE" id="PS51472"/>
    </source>
</evidence>
<dbReference type="PANTHER" id="PTHR21527:SF6">
    <property type="entry name" value="NUCLEOPORIN NUP35"/>
    <property type="match status" value="1"/>
</dbReference>
<evidence type="ECO:0000313" key="15">
    <source>
        <dbReference type="Proteomes" id="UP000281553"/>
    </source>
</evidence>
<dbReference type="GO" id="GO:0006999">
    <property type="term" value="P:nuclear pore organization"/>
    <property type="evidence" value="ECO:0007669"/>
    <property type="project" value="TreeGrafter"/>
</dbReference>
<dbReference type="EMBL" id="UYRU01000740">
    <property type="protein sequence ID" value="VDK30609.1"/>
    <property type="molecule type" value="Genomic_DNA"/>
</dbReference>
<dbReference type="PANTHER" id="PTHR21527">
    <property type="entry name" value="NUCLEOPORIN NUP35"/>
    <property type="match status" value="1"/>
</dbReference>
<evidence type="ECO:0000256" key="4">
    <source>
        <dbReference type="ARBA" id="ARBA00022448"/>
    </source>
</evidence>
<name>A0A3P6P2Z8_DIBLA</name>
<proteinExistence type="inferred from homology"/>
<sequence length="127" mass="13981">MIPVIHRVCSTTATTTTAINHLITNNGNWMHLKYQNKIQAKCALNKNGRIFLGNIMIGVRRCTDMEVMRSSAAITLNDGLSVKVPSDETKVSMRPPGADFRSPGLMVSPLRDVGNRRDDLANHSFTG</sequence>
<protein>
    <recommendedName>
        <fullName evidence="3">Nucleoporin NUP35</fullName>
    </recommendedName>
    <alternativeName>
        <fullName evidence="11">35 kDa nucleoporin</fullName>
    </alternativeName>
    <alternativeName>
        <fullName evidence="10">Nucleoporin NUP53</fullName>
    </alternativeName>
</protein>
<evidence type="ECO:0000256" key="5">
    <source>
        <dbReference type="ARBA" id="ARBA00022816"/>
    </source>
</evidence>
<keyword evidence="8 12" id="KW-0906">Nuclear pore complex</keyword>
<reference evidence="14 15" key="1">
    <citation type="submission" date="2018-11" db="EMBL/GenBank/DDBJ databases">
        <authorList>
            <consortium name="Pathogen Informatics"/>
        </authorList>
    </citation>
    <scope>NUCLEOTIDE SEQUENCE [LARGE SCALE GENOMIC DNA]</scope>
</reference>
<dbReference type="GO" id="GO:0017056">
    <property type="term" value="F:structural constituent of nuclear pore"/>
    <property type="evidence" value="ECO:0007669"/>
    <property type="project" value="TreeGrafter"/>
</dbReference>
<evidence type="ECO:0000256" key="11">
    <source>
        <dbReference type="ARBA" id="ARBA00030250"/>
    </source>
</evidence>
<evidence type="ECO:0000256" key="3">
    <source>
        <dbReference type="ARBA" id="ARBA00016439"/>
    </source>
</evidence>
<accession>A0A3P6P2Z8</accession>
<dbReference type="PROSITE" id="PS51472">
    <property type="entry name" value="RRM_NUP35"/>
    <property type="match status" value="1"/>
</dbReference>
<dbReference type="GO" id="GO:0044615">
    <property type="term" value="C:nuclear pore nuclear basket"/>
    <property type="evidence" value="ECO:0007669"/>
    <property type="project" value="TreeGrafter"/>
</dbReference>
<dbReference type="SUPFAM" id="SSF54928">
    <property type="entry name" value="RNA-binding domain, RBD"/>
    <property type="match status" value="1"/>
</dbReference>
<feature type="domain" description="RRM Nup35-type" evidence="13">
    <location>
        <begin position="1"/>
        <end position="69"/>
    </location>
</feature>
<comment type="subcellular location">
    <subcellularLocation>
        <location evidence="1">Nucleus</location>
        <location evidence="1">Nuclear pore complex</location>
    </subcellularLocation>
</comment>
<evidence type="ECO:0000256" key="12">
    <source>
        <dbReference type="PROSITE-ProRule" id="PRU00804"/>
    </source>
</evidence>
<keyword evidence="4 12" id="KW-0813">Transport</keyword>
<evidence type="ECO:0000256" key="2">
    <source>
        <dbReference type="ARBA" id="ARBA00009454"/>
    </source>
</evidence>
<evidence type="ECO:0000256" key="1">
    <source>
        <dbReference type="ARBA" id="ARBA00004567"/>
    </source>
</evidence>
<dbReference type="GO" id="GO:0044613">
    <property type="term" value="C:nuclear pore central transport channel"/>
    <property type="evidence" value="ECO:0007669"/>
    <property type="project" value="TreeGrafter"/>
</dbReference>
<keyword evidence="5 12" id="KW-0509">mRNA transport</keyword>
<dbReference type="GO" id="GO:0005543">
    <property type="term" value="F:phospholipid binding"/>
    <property type="evidence" value="ECO:0007669"/>
    <property type="project" value="TreeGrafter"/>
</dbReference>
<keyword evidence="9 12" id="KW-0539">Nucleus</keyword>
<keyword evidence="15" id="KW-1185">Reference proteome</keyword>
<feature type="non-terminal residue" evidence="14">
    <location>
        <position position="127"/>
    </location>
</feature>
<dbReference type="Gene3D" id="3.30.70.330">
    <property type="match status" value="1"/>
</dbReference>
<dbReference type="GO" id="GO:0051028">
    <property type="term" value="P:mRNA transport"/>
    <property type="evidence" value="ECO:0007669"/>
    <property type="project" value="UniProtKB-UniRule"/>
</dbReference>
<keyword evidence="7" id="KW-0811">Translocation</keyword>
<evidence type="ECO:0000313" key="14">
    <source>
        <dbReference type="EMBL" id="VDK30609.1"/>
    </source>
</evidence>
<evidence type="ECO:0000256" key="10">
    <source>
        <dbReference type="ARBA" id="ARBA00029997"/>
    </source>
</evidence>
<gene>
    <name evidence="14" type="ORF">DILT_LOCUS202</name>
</gene>
<comment type="similarity">
    <text evidence="2">Belongs to the Nup35 family.</text>
</comment>
<dbReference type="AlphaFoldDB" id="A0A3P6P2Z8"/>
<dbReference type="SMR" id="A0A3P6P2Z8"/>